<dbReference type="GO" id="GO:0016020">
    <property type="term" value="C:membrane"/>
    <property type="evidence" value="ECO:0007669"/>
    <property type="project" value="TreeGrafter"/>
</dbReference>
<evidence type="ECO:0000259" key="5">
    <source>
        <dbReference type="SMART" id="SM01117"/>
    </source>
</evidence>
<evidence type="ECO:0000256" key="3">
    <source>
        <dbReference type="ARBA" id="ARBA00038357"/>
    </source>
</evidence>
<dbReference type="EMBL" id="OX459119">
    <property type="protein sequence ID" value="CAI9097083.1"/>
    <property type="molecule type" value="Genomic_DNA"/>
</dbReference>
<evidence type="ECO:0000256" key="2">
    <source>
        <dbReference type="ARBA" id="ARBA00023121"/>
    </source>
</evidence>
<dbReference type="AlphaFoldDB" id="A0AAV1CPI4"/>
<evidence type="ECO:0000313" key="7">
    <source>
        <dbReference type="Proteomes" id="UP001161247"/>
    </source>
</evidence>
<comment type="similarity">
    <text evidence="3">Belongs to the cytochrome b5 family. MAPR subfamily.</text>
</comment>
<evidence type="ECO:0000313" key="6">
    <source>
        <dbReference type="EMBL" id="CAI9097083.1"/>
    </source>
</evidence>
<dbReference type="PANTHER" id="PTHR10281">
    <property type="entry name" value="MEMBRANE-ASSOCIATED PROGESTERONE RECEPTOR COMPONENT-RELATED"/>
    <property type="match status" value="1"/>
</dbReference>
<name>A0AAV1CPI4_OLDCO</name>
<dbReference type="SUPFAM" id="SSF55856">
    <property type="entry name" value="Cytochrome b5-like heme/steroid binding domain"/>
    <property type="match status" value="1"/>
</dbReference>
<dbReference type="InterPro" id="IPR001199">
    <property type="entry name" value="Cyt_B5-like_heme/steroid-bd"/>
</dbReference>
<keyword evidence="4" id="KW-0812">Transmembrane</keyword>
<proteinExistence type="inferred from homology"/>
<reference evidence="6" key="1">
    <citation type="submission" date="2023-03" db="EMBL/GenBank/DDBJ databases">
        <authorList>
            <person name="Julca I."/>
        </authorList>
    </citation>
    <scope>NUCLEOTIDE SEQUENCE</scope>
</reference>
<keyword evidence="1" id="KW-0754">Steroid-binding</keyword>
<dbReference type="Gene3D" id="3.10.120.10">
    <property type="entry name" value="Cytochrome b5-like heme/steroid binding domain"/>
    <property type="match status" value="1"/>
</dbReference>
<dbReference type="SMART" id="SM01117">
    <property type="entry name" value="Cyt-b5"/>
    <property type="match status" value="1"/>
</dbReference>
<protein>
    <submittedName>
        <fullName evidence="6">OLC1v1033390C1</fullName>
    </submittedName>
</protein>
<dbReference type="Pfam" id="PF00173">
    <property type="entry name" value="Cyt-b5"/>
    <property type="match status" value="1"/>
</dbReference>
<keyword evidence="4" id="KW-1133">Transmembrane helix</keyword>
<dbReference type="GO" id="GO:0012505">
    <property type="term" value="C:endomembrane system"/>
    <property type="evidence" value="ECO:0007669"/>
    <property type="project" value="TreeGrafter"/>
</dbReference>
<feature type="domain" description="Cytochrome b5 heme-binding" evidence="5">
    <location>
        <begin position="45"/>
        <end position="141"/>
    </location>
</feature>
<dbReference type="PANTHER" id="PTHR10281:SF4">
    <property type="entry name" value="NEUFERRICIN"/>
    <property type="match status" value="1"/>
</dbReference>
<keyword evidence="4" id="KW-0472">Membrane</keyword>
<accession>A0AAV1CPI4</accession>
<keyword evidence="2" id="KW-0446">Lipid-binding</keyword>
<evidence type="ECO:0000256" key="4">
    <source>
        <dbReference type="SAM" id="Phobius"/>
    </source>
</evidence>
<gene>
    <name evidence="6" type="ORF">OLC1_LOCUS7673</name>
</gene>
<dbReference type="Proteomes" id="UP001161247">
    <property type="component" value="Chromosome 2"/>
</dbReference>
<feature type="transmembrane region" description="Helical" evidence="4">
    <location>
        <begin position="6"/>
        <end position="26"/>
    </location>
</feature>
<organism evidence="6 7">
    <name type="scientific">Oldenlandia corymbosa var. corymbosa</name>
    <dbReference type="NCBI Taxonomy" id="529605"/>
    <lineage>
        <taxon>Eukaryota</taxon>
        <taxon>Viridiplantae</taxon>
        <taxon>Streptophyta</taxon>
        <taxon>Embryophyta</taxon>
        <taxon>Tracheophyta</taxon>
        <taxon>Spermatophyta</taxon>
        <taxon>Magnoliopsida</taxon>
        <taxon>eudicotyledons</taxon>
        <taxon>Gunneridae</taxon>
        <taxon>Pentapetalae</taxon>
        <taxon>asterids</taxon>
        <taxon>lamiids</taxon>
        <taxon>Gentianales</taxon>
        <taxon>Rubiaceae</taxon>
        <taxon>Rubioideae</taxon>
        <taxon>Spermacoceae</taxon>
        <taxon>Hedyotis-Oldenlandia complex</taxon>
        <taxon>Oldenlandia</taxon>
    </lineage>
</organism>
<sequence>MGFWSSSLLGIPLAVALISFLFFRILNHPFSFSSLYSATQAQRLFSAEELSVYNGTDPELPIFLGILGSVFDVTRGKSHYGAGGGYNHFAGRDASRAFVSGNFTGDGLTDSLLGLSSTEVKSIVEWRDFYTRTYIYTGKLVGRYYDKEGNPTKYLKGVEAKAARGAQLLEKQKIEEAKVPGCNSRWSQDEGSEVWCDDGFPRLVKRPIEIALTGKMSKRCACYKEDELKLEGLEVYEGCDYYAKKCRLKP</sequence>
<dbReference type="InterPro" id="IPR036400">
    <property type="entry name" value="Cyt_B5-like_heme/steroid_sf"/>
</dbReference>
<evidence type="ECO:0000256" key="1">
    <source>
        <dbReference type="ARBA" id="ARBA00022665"/>
    </source>
</evidence>
<dbReference type="InterPro" id="IPR050577">
    <property type="entry name" value="MAPR/NEUFC/NENF-like"/>
</dbReference>
<dbReference type="GO" id="GO:0005496">
    <property type="term" value="F:steroid binding"/>
    <property type="evidence" value="ECO:0007669"/>
    <property type="project" value="UniProtKB-KW"/>
</dbReference>
<keyword evidence="7" id="KW-1185">Reference proteome</keyword>